<evidence type="ECO:0000313" key="2">
    <source>
        <dbReference type="EMBL" id="GJT58329.1"/>
    </source>
</evidence>
<name>A0ABQ5F5K7_9ASTR</name>
<protein>
    <submittedName>
        <fullName evidence="2">Uncharacterized protein</fullName>
    </submittedName>
</protein>
<reference evidence="2" key="1">
    <citation type="journal article" date="2022" name="Int. J. Mol. Sci.">
        <title>Draft Genome of Tanacetum Coccineum: Genomic Comparison of Closely Related Tanacetum-Family Plants.</title>
        <authorList>
            <person name="Yamashiro T."/>
            <person name="Shiraishi A."/>
            <person name="Nakayama K."/>
            <person name="Satake H."/>
        </authorList>
    </citation>
    <scope>NUCLEOTIDE SEQUENCE</scope>
</reference>
<feature type="compositionally biased region" description="Acidic residues" evidence="1">
    <location>
        <begin position="289"/>
        <end position="316"/>
    </location>
</feature>
<feature type="compositionally biased region" description="Low complexity" evidence="1">
    <location>
        <begin position="553"/>
        <end position="569"/>
    </location>
</feature>
<organism evidence="2 3">
    <name type="scientific">Tanacetum coccineum</name>
    <dbReference type="NCBI Taxonomy" id="301880"/>
    <lineage>
        <taxon>Eukaryota</taxon>
        <taxon>Viridiplantae</taxon>
        <taxon>Streptophyta</taxon>
        <taxon>Embryophyta</taxon>
        <taxon>Tracheophyta</taxon>
        <taxon>Spermatophyta</taxon>
        <taxon>Magnoliopsida</taxon>
        <taxon>eudicotyledons</taxon>
        <taxon>Gunneridae</taxon>
        <taxon>Pentapetalae</taxon>
        <taxon>asterids</taxon>
        <taxon>campanulids</taxon>
        <taxon>Asterales</taxon>
        <taxon>Asteraceae</taxon>
        <taxon>Asteroideae</taxon>
        <taxon>Anthemideae</taxon>
        <taxon>Anthemidinae</taxon>
        <taxon>Tanacetum</taxon>
    </lineage>
</organism>
<feature type="region of interest" description="Disordered" evidence="1">
    <location>
        <begin position="511"/>
        <end position="599"/>
    </location>
</feature>
<evidence type="ECO:0000256" key="1">
    <source>
        <dbReference type="SAM" id="MobiDB-lite"/>
    </source>
</evidence>
<evidence type="ECO:0000313" key="3">
    <source>
        <dbReference type="Proteomes" id="UP001151760"/>
    </source>
</evidence>
<accession>A0ABQ5F5K7</accession>
<dbReference type="EMBL" id="BQNB010017009">
    <property type="protein sequence ID" value="GJT58329.1"/>
    <property type="molecule type" value="Genomic_DNA"/>
</dbReference>
<reference evidence="2" key="2">
    <citation type="submission" date="2022-01" db="EMBL/GenBank/DDBJ databases">
        <authorList>
            <person name="Yamashiro T."/>
            <person name="Shiraishi A."/>
            <person name="Satake H."/>
            <person name="Nakayama K."/>
        </authorList>
    </citation>
    <scope>NUCLEOTIDE SEQUENCE</scope>
</reference>
<feature type="region of interest" description="Disordered" evidence="1">
    <location>
        <begin position="241"/>
        <end position="351"/>
    </location>
</feature>
<feature type="compositionally biased region" description="Acidic residues" evidence="1">
    <location>
        <begin position="266"/>
        <end position="282"/>
    </location>
</feature>
<sequence length="702" mass="78323">MNPVSTQQVALDNALVAPEKRLKIEKCYGRIAFNKLQREATYQVTLDALKLSPCYPAFLITTEICLIIPDQEFGKPPLEEELVSFIQELGYSGKCASLGRQQDMIGTGNHEIKSCGKYGALIHDGMINLDIKDSKDYKTYYDFATGKATPKKSRKFKKVASPTKKLPPVLEEELVKKPKKAKKHSKKSTIVPTTGVLIRDTPGVSVSKKKAPAKVDRGKYIDIHSDAVLLKAAQVKEALKKSKKDSYMLHASGSDDGVGSQPKGDSEDDDSKDDDSDDDDSDDVSKHDDDDDADSNGDGENDASDSERTDSDEDENPNLNLKDDEEEERQDGEYVHTPNYYVPTDEETNDERKEFDEEEYDQLYKDVNVRSKVIEHEEVGKRDDKKTDAAWEYVSQENSYEQVVDDAHVTLTATYKIDGLIQSSSISSDFTIPVTAISKTSTVAATTVPPIIHTVNKSLGNVILAKSSSQLKSSYEAATSLIHRELYDALVKSYQLDKDLFESYGKTYSLERGRDDKDKDEDPPTRSEQGLKKRKTSKDVEPPKGSKSKESKSSSSNSTKSQPKSSVKSVQEEEPVFGTADTEMPQDQGSNLGNIKDKPKPQTWISIITQAKKPPLTFDELMSTPIDFSAYVMHNLKIDNLTQEHLVGPAFNLLKGTCKSRVELEYHFKECYKAVNGLLDWNNPEGQEYPFDLSKPLPLIKV</sequence>
<proteinExistence type="predicted"/>
<feature type="compositionally biased region" description="Basic and acidic residues" evidence="1">
    <location>
        <begin position="511"/>
        <end position="552"/>
    </location>
</feature>
<comment type="caution">
    <text evidence="2">The sequence shown here is derived from an EMBL/GenBank/DDBJ whole genome shotgun (WGS) entry which is preliminary data.</text>
</comment>
<gene>
    <name evidence="2" type="ORF">Tco_0993383</name>
</gene>
<keyword evidence="3" id="KW-1185">Reference proteome</keyword>
<dbReference type="Proteomes" id="UP001151760">
    <property type="component" value="Unassembled WGS sequence"/>
</dbReference>